<keyword evidence="2" id="KW-1185">Reference proteome</keyword>
<accession>A0A3M6T4P4</accession>
<organism evidence="1 2">
    <name type="scientific">Pocillopora damicornis</name>
    <name type="common">Cauliflower coral</name>
    <name type="synonym">Millepora damicornis</name>
    <dbReference type="NCBI Taxonomy" id="46731"/>
    <lineage>
        <taxon>Eukaryota</taxon>
        <taxon>Metazoa</taxon>
        <taxon>Cnidaria</taxon>
        <taxon>Anthozoa</taxon>
        <taxon>Hexacorallia</taxon>
        <taxon>Scleractinia</taxon>
        <taxon>Astrocoeniina</taxon>
        <taxon>Pocilloporidae</taxon>
        <taxon>Pocillopora</taxon>
    </lineage>
</organism>
<protein>
    <submittedName>
        <fullName evidence="1">Uncharacterized protein</fullName>
    </submittedName>
</protein>
<reference evidence="1 2" key="1">
    <citation type="journal article" date="2018" name="Sci. Rep.">
        <title>Comparative analysis of the Pocillopora damicornis genome highlights role of immune system in coral evolution.</title>
        <authorList>
            <person name="Cunning R."/>
            <person name="Bay R.A."/>
            <person name="Gillette P."/>
            <person name="Baker A.C."/>
            <person name="Traylor-Knowles N."/>
        </authorList>
    </citation>
    <scope>NUCLEOTIDE SEQUENCE [LARGE SCALE GENOMIC DNA]</scope>
    <source>
        <strain evidence="1">RSMAS</strain>
        <tissue evidence="1">Whole animal</tissue>
    </source>
</reference>
<name>A0A3M6T4P4_POCDA</name>
<sequence>MMPSKAICHSARISMRQHIFLQIFIGIFSLGIFNAGCNAATDCPSPPITYASEGDDITLCWKMLPEAVNESDSFLKRITVFALKRPAELDMEKIASANKTGQFLRVYDASHNGLYKDKATVFADLPTGMFYLKITDYNDNMDNVYCPLYEMSGINDIPSCHTQALLLRNVALKPAENSVTVEGRLSTSVKNTPSGLIVSCLLAIAAIITAVL</sequence>
<dbReference type="EMBL" id="RCHS01004337">
    <property type="protein sequence ID" value="RMX35947.1"/>
    <property type="molecule type" value="Genomic_DNA"/>
</dbReference>
<dbReference type="OrthoDB" id="5988901at2759"/>
<proteinExistence type="predicted"/>
<gene>
    <name evidence="1" type="ORF">pdam_00005224</name>
</gene>
<dbReference type="AlphaFoldDB" id="A0A3M6T4P4"/>
<evidence type="ECO:0000313" key="2">
    <source>
        <dbReference type="Proteomes" id="UP000275408"/>
    </source>
</evidence>
<dbReference type="Proteomes" id="UP000275408">
    <property type="component" value="Unassembled WGS sequence"/>
</dbReference>
<evidence type="ECO:0000313" key="1">
    <source>
        <dbReference type="EMBL" id="RMX35947.1"/>
    </source>
</evidence>
<comment type="caution">
    <text evidence="1">The sequence shown here is derived from an EMBL/GenBank/DDBJ whole genome shotgun (WGS) entry which is preliminary data.</text>
</comment>